<dbReference type="SUPFAM" id="SSF56024">
    <property type="entry name" value="Phospholipase D/nuclease"/>
    <property type="match status" value="2"/>
</dbReference>
<accession>A0A7T7XRK7</accession>
<feature type="domain" description="PLD phosphodiesterase" evidence="14">
    <location>
        <begin position="246"/>
        <end position="273"/>
    </location>
</feature>
<evidence type="ECO:0000256" key="10">
    <source>
        <dbReference type="ARBA" id="ARBA00023209"/>
    </source>
</evidence>
<evidence type="ECO:0000256" key="9">
    <source>
        <dbReference type="ARBA" id="ARBA00023136"/>
    </source>
</evidence>
<evidence type="ECO:0000259" key="14">
    <source>
        <dbReference type="PROSITE" id="PS50035"/>
    </source>
</evidence>
<evidence type="ECO:0000256" key="3">
    <source>
        <dbReference type="ARBA" id="ARBA00022516"/>
    </source>
</evidence>
<feature type="domain" description="PLD phosphodiesterase" evidence="14">
    <location>
        <begin position="426"/>
        <end position="453"/>
    </location>
</feature>
<dbReference type="CDD" id="cd09160">
    <property type="entry name" value="PLDc_SMU_988_like_2"/>
    <property type="match status" value="1"/>
</dbReference>
<dbReference type="InterPro" id="IPR027379">
    <property type="entry name" value="CLS_N"/>
</dbReference>
<dbReference type="RefSeq" id="WP_215628509.1">
    <property type="nucleotide sequence ID" value="NZ_CP067089.2"/>
</dbReference>
<dbReference type="Pfam" id="PF13396">
    <property type="entry name" value="PLDc_N"/>
    <property type="match status" value="1"/>
</dbReference>
<keyword evidence="10" id="KW-0594">Phospholipid biosynthesis</keyword>
<keyword evidence="11" id="KW-1208">Phospholipid metabolism</keyword>
<evidence type="ECO:0000256" key="5">
    <source>
        <dbReference type="ARBA" id="ARBA00022692"/>
    </source>
</evidence>
<evidence type="ECO:0000256" key="2">
    <source>
        <dbReference type="ARBA" id="ARBA00022475"/>
    </source>
</evidence>
<keyword evidence="3" id="KW-0444">Lipid biosynthesis</keyword>
<dbReference type="GO" id="GO:0008808">
    <property type="term" value="F:cardiolipin synthase activity"/>
    <property type="evidence" value="ECO:0007669"/>
    <property type="project" value="UniProtKB-UniRule"/>
</dbReference>
<dbReference type="PROSITE" id="PS50035">
    <property type="entry name" value="PLD"/>
    <property type="match status" value="2"/>
</dbReference>
<dbReference type="InterPro" id="IPR001736">
    <property type="entry name" value="PLipase_D/transphosphatidylase"/>
</dbReference>
<name>A0A7T7XRK7_9SPIR</name>
<dbReference type="InterPro" id="IPR025202">
    <property type="entry name" value="PLD-like_dom"/>
</dbReference>
<dbReference type="GO" id="GO:0005886">
    <property type="term" value="C:plasma membrane"/>
    <property type="evidence" value="ECO:0007669"/>
    <property type="project" value="UniProtKB-SubCell"/>
</dbReference>
<protein>
    <recommendedName>
        <fullName evidence="12">Cardiolipin synthase</fullName>
        <ecNumber evidence="12">2.7.8.-</ecNumber>
    </recommendedName>
</protein>
<organism evidence="15 16">
    <name type="scientific">Breznakiella homolactica</name>
    <dbReference type="NCBI Taxonomy" id="2798577"/>
    <lineage>
        <taxon>Bacteria</taxon>
        <taxon>Pseudomonadati</taxon>
        <taxon>Spirochaetota</taxon>
        <taxon>Spirochaetia</taxon>
        <taxon>Spirochaetales</taxon>
        <taxon>Breznakiellaceae</taxon>
        <taxon>Breznakiella</taxon>
    </lineage>
</organism>
<keyword evidence="5 13" id="KW-0812">Transmembrane</keyword>
<dbReference type="CDD" id="cd09154">
    <property type="entry name" value="PLDc_SMU_988_like_1"/>
    <property type="match status" value="1"/>
</dbReference>
<dbReference type="EC" id="2.7.8.-" evidence="12"/>
<proteinExistence type="predicted"/>
<evidence type="ECO:0000313" key="15">
    <source>
        <dbReference type="EMBL" id="QQO11200.1"/>
    </source>
</evidence>
<evidence type="ECO:0000313" key="16">
    <source>
        <dbReference type="Proteomes" id="UP000595917"/>
    </source>
</evidence>
<evidence type="ECO:0000256" key="11">
    <source>
        <dbReference type="ARBA" id="ARBA00023264"/>
    </source>
</evidence>
<keyword evidence="6" id="KW-0677">Repeat</keyword>
<dbReference type="InterPro" id="IPR022924">
    <property type="entry name" value="Cardiolipin_synthase"/>
</dbReference>
<dbReference type="Pfam" id="PF13091">
    <property type="entry name" value="PLDc_2"/>
    <property type="match status" value="2"/>
</dbReference>
<keyword evidence="16" id="KW-1185">Reference proteome</keyword>
<keyword evidence="8" id="KW-0443">Lipid metabolism</keyword>
<evidence type="ECO:0000256" key="8">
    <source>
        <dbReference type="ARBA" id="ARBA00023098"/>
    </source>
</evidence>
<keyword evidence="2" id="KW-1003">Cell membrane</keyword>
<dbReference type="Proteomes" id="UP000595917">
    <property type="component" value="Chromosome"/>
</dbReference>
<dbReference type="GO" id="GO:0032049">
    <property type="term" value="P:cardiolipin biosynthetic process"/>
    <property type="evidence" value="ECO:0007669"/>
    <property type="project" value="UniProtKB-UniRule"/>
</dbReference>
<evidence type="ECO:0000256" key="6">
    <source>
        <dbReference type="ARBA" id="ARBA00022737"/>
    </source>
</evidence>
<evidence type="ECO:0000256" key="7">
    <source>
        <dbReference type="ARBA" id="ARBA00022989"/>
    </source>
</evidence>
<dbReference type="Gene3D" id="3.30.870.10">
    <property type="entry name" value="Endonuclease Chain A"/>
    <property type="match status" value="2"/>
</dbReference>
<dbReference type="AlphaFoldDB" id="A0A7T7XRK7"/>
<keyword evidence="9 13" id="KW-0472">Membrane</keyword>
<reference evidence="15" key="1">
    <citation type="submission" date="2021-01" db="EMBL/GenBank/DDBJ databases">
        <title>Description of Breznakiella homolactica.</title>
        <authorList>
            <person name="Song Y."/>
            <person name="Brune A."/>
        </authorList>
    </citation>
    <scope>NUCLEOTIDE SEQUENCE</scope>
    <source>
        <strain evidence="15">RmG30</strain>
    </source>
</reference>
<sequence>MKKLFQLLFHRIIIIILLMIIQILLLVGMIWRFNQYFVYFYAICYVIGTILLLQIINSSNNPEYKLAWIIPLLLVPIFGGLFYLLFGLNRVKKSDKERYIRIREKQIAAVYGGGTARVLEEIDKKSPAAANQVRYIENCCKMPAFDCTASEYLSLGELMFSRLKEELEKAERYIFMEYFIIEEGVMWDSILEILARKAKEGLDVRVMYDDLGCMFTLPYKYDKKLESLGIKCVVFSPFVPVLSSRFNNRDHRKIVSIDGKVCFTGGINLADEYINARDKHGHWKDTAILLRGDAAWGFTVMFLTMWDFTRGEERDYTYYRPEGIGEPVPGEQGYVQPYLDIPLDHIATGENVYLNMIYKAEKYIYITSPYLVIDNELITALSAAAQSGVDVRIITPHIGDKWYVHAVTRAYYGPLLENNVRIYEYIPGFIHAKSFVADDSCGVVGTVNLDFRSLYLHYECGAWLYGTSSIAEIRDDFLATLEKCWEVSLNEHRNISWYRKMGRAILRLFAPLM</sequence>
<evidence type="ECO:0000256" key="13">
    <source>
        <dbReference type="SAM" id="Phobius"/>
    </source>
</evidence>
<keyword evidence="4" id="KW-0808">Transferase</keyword>
<dbReference type="EMBL" id="CP067089">
    <property type="protein sequence ID" value="QQO11200.1"/>
    <property type="molecule type" value="Genomic_DNA"/>
</dbReference>
<dbReference type="NCBIfam" id="TIGR04265">
    <property type="entry name" value="bac_cardiolipin"/>
    <property type="match status" value="1"/>
</dbReference>
<keyword evidence="7 13" id="KW-1133">Transmembrane helix</keyword>
<dbReference type="PANTHER" id="PTHR21248">
    <property type="entry name" value="CARDIOLIPIN SYNTHASE"/>
    <property type="match status" value="1"/>
</dbReference>
<feature type="transmembrane region" description="Helical" evidence="13">
    <location>
        <begin position="38"/>
        <end position="56"/>
    </location>
</feature>
<evidence type="ECO:0000256" key="4">
    <source>
        <dbReference type="ARBA" id="ARBA00022679"/>
    </source>
</evidence>
<gene>
    <name evidence="15" type="primary">cls</name>
    <name evidence="15" type="ORF">JFL75_09910</name>
</gene>
<feature type="transmembrane region" description="Helical" evidence="13">
    <location>
        <begin position="12"/>
        <end position="31"/>
    </location>
</feature>
<evidence type="ECO:0000256" key="1">
    <source>
        <dbReference type="ARBA" id="ARBA00004651"/>
    </source>
</evidence>
<evidence type="ECO:0000256" key="12">
    <source>
        <dbReference type="NCBIfam" id="TIGR04265"/>
    </source>
</evidence>
<dbReference type="SMART" id="SM00155">
    <property type="entry name" value="PLDc"/>
    <property type="match status" value="2"/>
</dbReference>
<dbReference type="PANTHER" id="PTHR21248:SF22">
    <property type="entry name" value="PHOSPHOLIPASE D"/>
    <property type="match status" value="1"/>
</dbReference>
<dbReference type="KEGG" id="bhc:JFL75_09910"/>
<feature type="transmembrane region" description="Helical" evidence="13">
    <location>
        <begin position="68"/>
        <end position="88"/>
    </location>
</feature>
<comment type="subcellular location">
    <subcellularLocation>
        <location evidence="1">Cell membrane</location>
        <topology evidence="1">Multi-pass membrane protein</topology>
    </subcellularLocation>
</comment>